<evidence type="ECO:0000313" key="3">
    <source>
        <dbReference type="EMBL" id="PLB39556.1"/>
    </source>
</evidence>
<keyword evidence="4" id="KW-1185">Reference proteome</keyword>
<keyword evidence="2" id="KW-1133">Transmembrane helix</keyword>
<name>A0A2I2FFZ2_ASPCN</name>
<evidence type="ECO:0000313" key="4">
    <source>
        <dbReference type="Proteomes" id="UP000234585"/>
    </source>
</evidence>
<dbReference type="RefSeq" id="XP_024673568.1">
    <property type="nucleotide sequence ID" value="XM_024812033.1"/>
</dbReference>
<keyword evidence="2" id="KW-0472">Membrane</keyword>
<reference evidence="3 4" key="1">
    <citation type="submission" date="2017-12" db="EMBL/GenBank/DDBJ databases">
        <authorList>
            <consortium name="DOE Joint Genome Institute"/>
            <person name="Haridas S."/>
            <person name="Kjaerbolling I."/>
            <person name="Vesth T.C."/>
            <person name="Frisvad J.C."/>
            <person name="Nybo J.L."/>
            <person name="Theobald S."/>
            <person name="Kuo A."/>
            <person name="Bowyer P."/>
            <person name="Matsuda Y."/>
            <person name="Mondo S."/>
            <person name="Lyhne E.K."/>
            <person name="Kogle M.E."/>
            <person name="Clum A."/>
            <person name="Lipzen A."/>
            <person name="Salamov A."/>
            <person name="Ngan C.Y."/>
            <person name="Daum C."/>
            <person name="Chiniquy J."/>
            <person name="Barry K."/>
            <person name="LaButti K."/>
            <person name="Simmons B.A."/>
            <person name="Magnuson J.K."/>
            <person name="Mortensen U.H."/>
            <person name="Larsen T.O."/>
            <person name="Grigoriev I.V."/>
            <person name="Baker S.E."/>
            <person name="Andersen M.R."/>
            <person name="Nordberg H.P."/>
            <person name="Cantor M.N."/>
            <person name="Hua S.X."/>
        </authorList>
    </citation>
    <scope>NUCLEOTIDE SEQUENCE [LARGE SCALE GENOMIC DNA]</scope>
    <source>
        <strain evidence="3 4">CBS 102.13</strain>
    </source>
</reference>
<sequence length="119" mass="13456">MIKSTNHPRSIDSLGSPGIIQVNQTTKTTSSSCHSLSSTTQSLSPTSSSSPPRSFHWFILYIILVLSHPFYLLFFSSLFPLPSLSLPCWGLFDSLTLYQHIRLSRFYTKTRRINFPATD</sequence>
<feature type="transmembrane region" description="Helical" evidence="2">
    <location>
        <begin position="58"/>
        <end position="78"/>
    </location>
</feature>
<proteinExistence type="predicted"/>
<feature type="region of interest" description="Disordered" evidence="1">
    <location>
        <begin position="25"/>
        <end position="52"/>
    </location>
</feature>
<gene>
    <name evidence="3" type="ORF">BDW47DRAFT_103268</name>
</gene>
<evidence type="ECO:0000256" key="1">
    <source>
        <dbReference type="SAM" id="MobiDB-lite"/>
    </source>
</evidence>
<organism evidence="3 4">
    <name type="scientific">Aspergillus candidus</name>
    <dbReference type="NCBI Taxonomy" id="41067"/>
    <lineage>
        <taxon>Eukaryota</taxon>
        <taxon>Fungi</taxon>
        <taxon>Dikarya</taxon>
        <taxon>Ascomycota</taxon>
        <taxon>Pezizomycotina</taxon>
        <taxon>Eurotiomycetes</taxon>
        <taxon>Eurotiomycetidae</taxon>
        <taxon>Eurotiales</taxon>
        <taxon>Aspergillaceae</taxon>
        <taxon>Aspergillus</taxon>
        <taxon>Aspergillus subgen. Circumdati</taxon>
    </lineage>
</organism>
<dbReference type="GeneID" id="36519193"/>
<dbReference type="EMBL" id="KZ559129">
    <property type="protein sequence ID" value="PLB39556.1"/>
    <property type="molecule type" value="Genomic_DNA"/>
</dbReference>
<keyword evidence="2" id="KW-0812">Transmembrane</keyword>
<dbReference type="AlphaFoldDB" id="A0A2I2FFZ2"/>
<dbReference type="Proteomes" id="UP000234585">
    <property type="component" value="Unassembled WGS sequence"/>
</dbReference>
<accession>A0A2I2FFZ2</accession>
<protein>
    <submittedName>
        <fullName evidence="3">Uncharacterized protein</fullName>
    </submittedName>
</protein>
<evidence type="ECO:0000256" key="2">
    <source>
        <dbReference type="SAM" id="Phobius"/>
    </source>
</evidence>